<dbReference type="eggNOG" id="COG1309">
    <property type="taxonomic scope" value="Bacteria"/>
</dbReference>
<evidence type="ECO:0000313" key="1">
    <source>
        <dbReference type="EMBL" id="EAS47240.1"/>
    </source>
</evidence>
<dbReference type="HOGENOM" id="CLU_097157_2_0_6"/>
<dbReference type="EMBL" id="AAPI01000003">
    <property type="protein sequence ID" value="EAS47240.1"/>
    <property type="molecule type" value="Genomic_DNA"/>
</dbReference>
<dbReference type="SUPFAM" id="SSF46689">
    <property type="entry name" value="Homeodomain-like"/>
    <property type="match status" value="1"/>
</dbReference>
<dbReference type="Gene3D" id="1.10.357.10">
    <property type="entry name" value="Tetracycline Repressor, domain 2"/>
    <property type="match status" value="1"/>
</dbReference>
<name>Q1YSG6_9GAMM</name>
<organism evidence="1 2">
    <name type="scientific">gamma proteobacterium HTCC2207</name>
    <dbReference type="NCBI Taxonomy" id="314287"/>
    <lineage>
        <taxon>Bacteria</taxon>
        <taxon>Pseudomonadati</taxon>
        <taxon>Pseudomonadota</taxon>
        <taxon>Gammaproteobacteria</taxon>
        <taxon>Cellvibrionales</taxon>
        <taxon>Porticoccaceae</taxon>
        <taxon>SAR92 clade</taxon>
    </lineage>
</organism>
<protein>
    <submittedName>
        <fullName evidence="1">Uncharacterized protein</fullName>
    </submittedName>
</protein>
<dbReference type="STRING" id="314287.GB2207_11503"/>
<comment type="caution">
    <text evidence="1">The sequence shown here is derived from an EMBL/GenBank/DDBJ whole genome shotgun (WGS) entry which is preliminary data.</text>
</comment>
<evidence type="ECO:0000313" key="2">
    <source>
        <dbReference type="Proteomes" id="UP000005555"/>
    </source>
</evidence>
<gene>
    <name evidence="1" type="ORF">GB2207_11503</name>
</gene>
<accession>Q1YSG6</accession>
<reference evidence="1 2" key="1">
    <citation type="submission" date="2006-03" db="EMBL/GenBank/DDBJ databases">
        <authorList>
            <person name="Giovannoni S.J."/>
            <person name="Cho J.-C."/>
            <person name="Ferriera S."/>
            <person name="Johnson J."/>
            <person name="Kravitz S."/>
            <person name="Halpern A."/>
            <person name="Remington K."/>
            <person name="Beeson K."/>
            <person name="Tran B."/>
            <person name="Rogers Y.-H."/>
            <person name="Friedman R."/>
            <person name="Venter J.C."/>
        </authorList>
    </citation>
    <scope>NUCLEOTIDE SEQUENCE [LARGE SCALE GENOMIC DNA]</scope>
    <source>
        <strain evidence="1 2">HTCC2207</strain>
    </source>
</reference>
<dbReference type="PROSITE" id="PS01081">
    <property type="entry name" value="HTH_TETR_1"/>
    <property type="match status" value="1"/>
</dbReference>
<dbReference type="AlphaFoldDB" id="Q1YSG6"/>
<keyword evidence="2" id="KW-1185">Reference proteome</keyword>
<dbReference type="InterPro" id="IPR023772">
    <property type="entry name" value="DNA-bd_HTH_TetR-type_CS"/>
</dbReference>
<sequence>MVCILSDTKADHLWQNTSNIIDFDTVGGISVSISKIDGRQQRSERSRQQIIDAMRKLVEAGVYIPTAQQVADEAEINIRTVFRHFSDMDQLYYEIDRIQRPSYNRHFVGQDFTGTLEQRIRLVVEARISCYVETYAMEKATHALLWRSKFIAETYQEGQNRLRLNLVKMLPELKKTKADIRETVDAVTSFEFFERLQMHQGLSEKACKKLIYNLVLDLLTN</sequence>
<proteinExistence type="predicted"/>
<dbReference type="InterPro" id="IPR009057">
    <property type="entry name" value="Homeodomain-like_sf"/>
</dbReference>
<dbReference type="Proteomes" id="UP000005555">
    <property type="component" value="Unassembled WGS sequence"/>
</dbReference>